<keyword evidence="15" id="KW-0418">Kinase</keyword>
<feature type="domain" description="EF-hand" evidence="32">
    <location>
        <begin position="496"/>
        <end position="531"/>
    </location>
</feature>
<evidence type="ECO:0000256" key="28">
    <source>
        <dbReference type="ARBA" id="ARBA00060437"/>
    </source>
</evidence>
<dbReference type="InterPro" id="IPR050205">
    <property type="entry name" value="CDPK_Ser/Thr_kinases"/>
</dbReference>
<feature type="domain" description="Protein kinase" evidence="31">
    <location>
        <begin position="124"/>
        <end position="379"/>
    </location>
</feature>
<name>A0A1R2BXX5_9CILI</name>
<dbReference type="PANTHER" id="PTHR24349">
    <property type="entry name" value="SERINE/THREONINE-PROTEIN KINASE"/>
    <property type="match status" value="1"/>
</dbReference>
<comment type="function">
    <text evidence="27">Calcium-dependent protein kinase which acts as a sensor and effector of intracellular Ca(2+) levels probably in part downstream of cGMP-activated PKG kinase. During the liver stage, involved in sporozoite motility and thus in sporozoite invasion of host hepatocytes, probably together with CDPK4 and CDPK5. In the mosquito midgut and during the last stage of male gamete exflagellation, may play a role in the rupture of the host erythrocyte membrane. In the mosquito midgut, required for the differentiation of the zygote into the ookinete by promoting the translational activation of a subset of repressed mRNAs; these mRNAs are kept repressed in the zygote by the DOZI- or CITH-containing mRNP complexes. Dispensable during the asexual blood stage.</text>
</comment>
<evidence type="ECO:0000313" key="33">
    <source>
        <dbReference type="EMBL" id="OMJ81658.1"/>
    </source>
</evidence>
<proteinExistence type="inferred from homology"/>
<keyword evidence="16" id="KW-0106">Calcium</keyword>
<evidence type="ECO:0000256" key="2">
    <source>
        <dbReference type="ARBA" id="ARBA00004230"/>
    </source>
</evidence>
<dbReference type="EC" id="2.7.11.1" evidence="6"/>
<protein>
    <recommendedName>
        <fullName evidence="29">Calcium-dependent protein kinase 1</fullName>
        <ecNumber evidence="6">2.7.11.1</ecNumber>
    </recommendedName>
</protein>
<evidence type="ECO:0000256" key="24">
    <source>
        <dbReference type="ARBA" id="ARBA00024334"/>
    </source>
</evidence>
<dbReference type="PROSITE" id="PS50011">
    <property type="entry name" value="PROTEIN_KINASE_DOM"/>
    <property type="match status" value="1"/>
</dbReference>
<evidence type="ECO:0000256" key="30">
    <source>
        <dbReference type="PROSITE-ProRule" id="PRU10141"/>
    </source>
</evidence>
<comment type="catalytic activity">
    <reaction evidence="25">
        <text>L-threonyl-[protein] + ATP = O-phospho-L-threonyl-[protein] + ADP + H(+)</text>
        <dbReference type="Rhea" id="RHEA:46608"/>
        <dbReference type="Rhea" id="RHEA-COMP:11060"/>
        <dbReference type="Rhea" id="RHEA-COMP:11605"/>
        <dbReference type="ChEBI" id="CHEBI:15378"/>
        <dbReference type="ChEBI" id="CHEBI:30013"/>
        <dbReference type="ChEBI" id="CHEBI:30616"/>
        <dbReference type="ChEBI" id="CHEBI:61977"/>
        <dbReference type="ChEBI" id="CHEBI:456216"/>
        <dbReference type="EC" id="2.7.11.1"/>
    </reaction>
</comment>
<keyword evidence="13" id="KW-0677">Repeat</keyword>
<evidence type="ECO:0000256" key="13">
    <source>
        <dbReference type="ARBA" id="ARBA00022737"/>
    </source>
</evidence>
<dbReference type="EMBL" id="MPUH01000371">
    <property type="protein sequence ID" value="OMJ81658.1"/>
    <property type="molecule type" value="Genomic_DNA"/>
</dbReference>
<evidence type="ECO:0000256" key="17">
    <source>
        <dbReference type="ARBA" id="ARBA00022840"/>
    </source>
</evidence>
<dbReference type="PROSITE" id="PS00018">
    <property type="entry name" value="EF_HAND_1"/>
    <property type="match status" value="2"/>
</dbReference>
<evidence type="ECO:0000256" key="5">
    <source>
        <dbReference type="ARBA" id="ARBA00011245"/>
    </source>
</evidence>
<dbReference type="SUPFAM" id="SSF47473">
    <property type="entry name" value="EF-hand"/>
    <property type="match status" value="1"/>
</dbReference>
<evidence type="ECO:0000256" key="22">
    <source>
        <dbReference type="ARBA" id="ARBA00023273"/>
    </source>
</evidence>
<dbReference type="CDD" id="cd00051">
    <property type="entry name" value="EFh"/>
    <property type="match status" value="1"/>
</dbReference>
<dbReference type="GO" id="GO:0020002">
    <property type="term" value="C:host cell plasma membrane"/>
    <property type="evidence" value="ECO:0007669"/>
    <property type="project" value="UniProtKB-SubCell"/>
</dbReference>
<comment type="caution">
    <text evidence="33">The sequence shown here is derived from an EMBL/GenBank/DDBJ whole genome shotgun (WGS) entry which is preliminary data.</text>
</comment>
<dbReference type="SMART" id="SM00054">
    <property type="entry name" value="EFh"/>
    <property type="match status" value="4"/>
</dbReference>
<evidence type="ECO:0000256" key="10">
    <source>
        <dbReference type="ARBA" id="ARBA00022679"/>
    </source>
</evidence>
<dbReference type="Gene3D" id="1.10.510.10">
    <property type="entry name" value="Transferase(Phosphotransferase) domain 1"/>
    <property type="match status" value="1"/>
</dbReference>
<dbReference type="OrthoDB" id="40902at2759"/>
<dbReference type="InterPro" id="IPR002048">
    <property type="entry name" value="EF_hand_dom"/>
</dbReference>
<dbReference type="PROSITE" id="PS50222">
    <property type="entry name" value="EF_HAND_2"/>
    <property type="match status" value="3"/>
</dbReference>
<keyword evidence="14 30" id="KW-0547">Nucleotide-binding</keyword>
<keyword evidence="20" id="KW-0969">Cilium</keyword>
<dbReference type="GO" id="GO:0005524">
    <property type="term" value="F:ATP binding"/>
    <property type="evidence" value="ECO:0007669"/>
    <property type="project" value="UniProtKB-UniRule"/>
</dbReference>
<evidence type="ECO:0000256" key="25">
    <source>
        <dbReference type="ARBA" id="ARBA00047899"/>
    </source>
</evidence>
<dbReference type="AlphaFoldDB" id="A0A1R2BXX5"/>
<evidence type="ECO:0000256" key="4">
    <source>
        <dbReference type="ARBA" id="ARBA00004425"/>
    </source>
</evidence>
<dbReference type="Gene3D" id="3.30.200.20">
    <property type="entry name" value="Phosphorylase Kinase, domain 1"/>
    <property type="match status" value="1"/>
</dbReference>
<dbReference type="InterPro" id="IPR018247">
    <property type="entry name" value="EF_Hand_1_Ca_BS"/>
</dbReference>
<dbReference type="Gene3D" id="1.10.238.10">
    <property type="entry name" value="EF-hand"/>
    <property type="match status" value="2"/>
</dbReference>
<evidence type="ECO:0000259" key="32">
    <source>
        <dbReference type="PROSITE" id="PS50222"/>
    </source>
</evidence>
<evidence type="ECO:0000256" key="7">
    <source>
        <dbReference type="ARBA" id="ARBA00022475"/>
    </source>
</evidence>
<evidence type="ECO:0000256" key="11">
    <source>
        <dbReference type="ARBA" id="ARBA00022707"/>
    </source>
</evidence>
<keyword evidence="7" id="KW-1003">Cell membrane</keyword>
<keyword evidence="18" id="KW-0282">Flagellum</keyword>
<comment type="subunit">
    <text evidence="5">Monomer.</text>
</comment>
<evidence type="ECO:0000256" key="14">
    <source>
        <dbReference type="ARBA" id="ARBA00022741"/>
    </source>
</evidence>
<evidence type="ECO:0000256" key="29">
    <source>
        <dbReference type="ARBA" id="ARBA00068067"/>
    </source>
</evidence>
<keyword evidence="21" id="KW-0564">Palmitate</keyword>
<dbReference type="SMART" id="SM00220">
    <property type="entry name" value="S_TKc"/>
    <property type="match status" value="1"/>
</dbReference>
<reference evidence="33 34" key="1">
    <citation type="submission" date="2016-11" db="EMBL/GenBank/DDBJ databases">
        <title>The macronuclear genome of Stentor coeruleus: a giant cell with tiny introns.</title>
        <authorList>
            <person name="Slabodnick M."/>
            <person name="Ruby J.G."/>
            <person name="Reiff S.B."/>
            <person name="Swart E.C."/>
            <person name="Gosai S."/>
            <person name="Prabakaran S."/>
            <person name="Witkowska E."/>
            <person name="Larue G.E."/>
            <person name="Fisher S."/>
            <person name="Freeman R.M."/>
            <person name="Gunawardena J."/>
            <person name="Chu W."/>
            <person name="Stover N.A."/>
            <person name="Gregory B.D."/>
            <person name="Nowacki M."/>
            <person name="Derisi J."/>
            <person name="Roy S.W."/>
            <person name="Marshall W.F."/>
            <person name="Sood P."/>
        </authorList>
    </citation>
    <scope>NUCLEOTIDE SEQUENCE [LARGE SCALE GENOMIC DNA]</scope>
    <source>
        <strain evidence="33">WM001</strain>
    </source>
</reference>
<dbReference type="PROSITE" id="PS00107">
    <property type="entry name" value="PROTEIN_KINASE_ATP"/>
    <property type="match status" value="1"/>
</dbReference>
<evidence type="ECO:0000259" key="31">
    <source>
        <dbReference type="PROSITE" id="PS50011"/>
    </source>
</evidence>
<feature type="domain" description="EF-hand" evidence="32">
    <location>
        <begin position="425"/>
        <end position="460"/>
    </location>
</feature>
<evidence type="ECO:0000256" key="9">
    <source>
        <dbReference type="ARBA" id="ARBA00022527"/>
    </source>
</evidence>
<dbReference type="FunFam" id="1.10.510.10:FF:000398">
    <property type="entry name" value="Calcium-dependent protein kinase 1"/>
    <property type="match status" value="1"/>
</dbReference>
<dbReference type="GO" id="GO:0005886">
    <property type="term" value="C:plasma membrane"/>
    <property type="evidence" value="ECO:0007669"/>
    <property type="project" value="UniProtKB-SubCell"/>
</dbReference>
<keyword evidence="23" id="KW-0449">Lipoprotein</keyword>
<evidence type="ECO:0000256" key="12">
    <source>
        <dbReference type="ARBA" id="ARBA00022723"/>
    </source>
</evidence>
<keyword evidence="10" id="KW-0808">Transferase</keyword>
<feature type="domain" description="EF-hand" evidence="32">
    <location>
        <begin position="533"/>
        <end position="564"/>
    </location>
</feature>
<dbReference type="InterPro" id="IPR000719">
    <property type="entry name" value="Prot_kinase_dom"/>
</dbReference>
<keyword evidence="9" id="KW-0723">Serine/threonine-protein kinase</keyword>
<comment type="cofactor">
    <cofactor evidence="1">
        <name>Mg(2+)</name>
        <dbReference type="ChEBI" id="CHEBI:18420"/>
    </cofactor>
</comment>
<feature type="binding site" evidence="30">
    <location>
        <position position="153"/>
    </location>
    <ligand>
        <name>ATP</name>
        <dbReference type="ChEBI" id="CHEBI:30616"/>
    </ligand>
</feature>
<gene>
    <name evidence="33" type="ORF">SteCoe_17816</name>
</gene>
<dbReference type="GO" id="GO:0005509">
    <property type="term" value="F:calcium ion binding"/>
    <property type="evidence" value="ECO:0007669"/>
    <property type="project" value="InterPro"/>
</dbReference>
<keyword evidence="19" id="KW-1043">Host membrane</keyword>
<comment type="similarity">
    <text evidence="24">Belongs to the protein kinase superfamily. Ser/Thr protein kinase family. CDPK subfamily.</text>
</comment>
<keyword evidence="12" id="KW-0479">Metal-binding</keyword>
<dbReference type="Pfam" id="PF13499">
    <property type="entry name" value="EF-hand_7"/>
    <property type="match status" value="1"/>
</dbReference>
<evidence type="ECO:0000256" key="19">
    <source>
        <dbReference type="ARBA" id="ARBA00022870"/>
    </source>
</evidence>
<dbReference type="GO" id="GO:0020005">
    <property type="term" value="C:symbiont-containing vacuole membrane"/>
    <property type="evidence" value="ECO:0007669"/>
    <property type="project" value="UniProtKB-SubCell"/>
</dbReference>
<keyword evidence="34" id="KW-1185">Reference proteome</keyword>
<comment type="subcellular location">
    <subcellularLocation>
        <location evidence="3">Cell membrane</location>
        <topology evidence="3">Lipid-anchor</topology>
        <orientation evidence="3">Cytoplasmic side</orientation>
    </subcellularLocation>
    <subcellularLocation>
        <location evidence="2">Cell projection</location>
        <location evidence="2">Cilium</location>
        <location evidence="2">Flagellum</location>
    </subcellularLocation>
    <subcellularLocation>
        <location evidence="4">Host cell membrane</location>
        <topology evidence="4">Lipid-anchor</topology>
    </subcellularLocation>
    <subcellularLocation>
        <location evidence="28">Parasitophorous vacuole membrane</location>
        <topology evidence="28">Lipid-anchor</topology>
    </subcellularLocation>
</comment>
<dbReference type="InterPro" id="IPR011009">
    <property type="entry name" value="Kinase-like_dom_sf"/>
</dbReference>
<evidence type="ECO:0000256" key="16">
    <source>
        <dbReference type="ARBA" id="ARBA00022837"/>
    </source>
</evidence>
<dbReference type="Pfam" id="PF00069">
    <property type="entry name" value="Pkinase"/>
    <property type="match status" value="1"/>
</dbReference>
<evidence type="ECO:0000256" key="3">
    <source>
        <dbReference type="ARBA" id="ARBA00004342"/>
    </source>
</evidence>
<evidence type="ECO:0000256" key="26">
    <source>
        <dbReference type="ARBA" id="ARBA00048679"/>
    </source>
</evidence>
<dbReference type="FunFam" id="3.30.200.20:FF:000315">
    <property type="entry name" value="Calcium-dependent protein kinase 3"/>
    <property type="match status" value="1"/>
</dbReference>
<accession>A0A1R2BXX5</accession>
<evidence type="ECO:0000256" key="20">
    <source>
        <dbReference type="ARBA" id="ARBA00023069"/>
    </source>
</evidence>
<dbReference type="SUPFAM" id="SSF56112">
    <property type="entry name" value="Protein kinase-like (PK-like)"/>
    <property type="match status" value="1"/>
</dbReference>
<keyword evidence="17 30" id="KW-0067">ATP-binding</keyword>
<keyword evidence="11" id="KW-0519">Myristate</keyword>
<dbReference type="GO" id="GO:0004674">
    <property type="term" value="F:protein serine/threonine kinase activity"/>
    <property type="evidence" value="ECO:0007669"/>
    <property type="project" value="UniProtKB-KW"/>
</dbReference>
<dbReference type="CDD" id="cd05117">
    <property type="entry name" value="STKc_CAMK"/>
    <property type="match status" value="1"/>
</dbReference>
<dbReference type="Proteomes" id="UP000187209">
    <property type="component" value="Unassembled WGS sequence"/>
</dbReference>
<dbReference type="GO" id="GO:0031514">
    <property type="term" value="C:motile cilium"/>
    <property type="evidence" value="ECO:0007669"/>
    <property type="project" value="UniProtKB-SubCell"/>
</dbReference>
<evidence type="ECO:0000256" key="27">
    <source>
        <dbReference type="ARBA" id="ARBA00056933"/>
    </source>
</evidence>
<evidence type="ECO:0000256" key="6">
    <source>
        <dbReference type="ARBA" id="ARBA00012513"/>
    </source>
</evidence>
<dbReference type="FunFam" id="1.10.238.10:FF:000003">
    <property type="entry name" value="Calmodulin A"/>
    <property type="match status" value="1"/>
</dbReference>
<keyword evidence="22" id="KW-0966">Cell projection</keyword>
<evidence type="ECO:0000256" key="8">
    <source>
        <dbReference type="ARBA" id="ARBA00022511"/>
    </source>
</evidence>
<evidence type="ECO:0000256" key="15">
    <source>
        <dbReference type="ARBA" id="ARBA00022777"/>
    </source>
</evidence>
<dbReference type="InterPro" id="IPR017441">
    <property type="entry name" value="Protein_kinase_ATP_BS"/>
</dbReference>
<dbReference type="PROSITE" id="PS00108">
    <property type="entry name" value="PROTEIN_KINASE_ST"/>
    <property type="match status" value="1"/>
</dbReference>
<evidence type="ECO:0000256" key="18">
    <source>
        <dbReference type="ARBA" id="ARBA00022846"/>
    </source>
</evidence>
<evidence type="ECO:0000256" key="1">
    <source>
        <dbReference type="ARBA" id="ARBA00001946"/>
    </source>
</evidence>
<evidence type="ECO:0000256" key="23">
    <source>
        <dbReference type="ARBA" id="ARBA00023288"/>
    </source>
</evidence>
<keyword evidence="19" id="KW-0472">Membrane</keyword>
<dbReference type="InterPro" id="IPR008271">
    <property type="entry name" value="Ser/Thr_kinase_AS"/>
</dbReference>
<sequence>MGCCQSSESATEEHQFKEIFKDHASNTFSIISVNADQLGQACKDIQDSAIVLEVGKAQDFVNDNIKDPALQISNKVGGYVRENIQETLDAIKDLKLKQRVKNIIAPIFHKFFIHSLHGIIEDSYSVHEILGQGSFSTVRRAVHSETNLERAVKIVTKNSITDTQKLDISEEIEILKRLDHANIIKIIEVIEDTTKLNIITEYCKGGELFDRIMNCKTFSENAAANYMFQILSGLIHIHENGVVHRDLKPENILFVENNSDYLKIIDFGIAKRLEGDRIALKCKGTAYYIAPEVISGEFNHKCDVWSCGIILYIMLCGHPPFNGRTESEIFAKISRGVFNFSGKEWAGISKSAKNLVQKMLIKDVNKRLSAKEAWEDPWIQSRAKCDLEDTEINTTTMQALANFRTNYKLQQATLSYIACNLTTNSEIEEMKNAFIILDSNGDGHLNEREIRLGYANITLSNSVDINKILCRCDIDLNGMVDYSEFITATIDWGKCLTHEMLENAFKAYDIDRSGTISIDEVREFLGGEYSEMEKEWGKILNDIGKNDDGEIDLQEFKQLMLKIL</sequence>
<dbReference type="InterPro" id="IPR011992">
    <property type="entry name" value="EF-hand-dom_pair"/>
</dbReference>
<keyword evidence="8" id="KW-1032">Host cell membrane</keyword>
<organism evidence="33 34">
    <name type="scientific">Stentor coeruleus</name>
    <dbReference type="NCBI Taxonomy" id="5963"/>
    <lineage>
        <taxon>Eukaryota</taxon>
        <taxon>Sar</taxon>
        <taxon>Alveolata</taxon>
        <taxon>Ciliophora</taxon>
        <taxon>Postciliodesmatophora</taxon>
        <taxon>Heterotrichea</taxon>
        <taxon>Heterotrichida</taxon>
        <taxon>Stentoridae</taxon>
        <taxon>Stentor</taxon>
    </lineage>
</organism>
<evidence type="ECO:0000313" key="34">
    <source>
        <dbReference type="Proteomes" id="UP000187209"/>
    </source>
</evidence>
<comment type="catalytic activity">
    <reaction evidence="26">
        <text>L-seryl-[protein] + ATP = O-phospho-L-seryl-[protein] + ADP + H(+)</text>
        <dbReference type="Rhea" id="RHEA:17989"/>
        <dbReference type="Rhea" id="RHEA-COMP:9863"/>
        <dbReference type="Rhea" id="RHEA-COMP:11604"/>
        <dbReference type="ChEBI" id="CHEBI:15378"/>
        <dbReference type="ChEBI" id="CHEBI:29999"/>
        <dbReference type="ChEBI" id="CHEBI:30616"/>
        <dbReference type="ChEBI" id="CHEBI:83421"/>
        <dbReference type="ChEBI" id="CHEBI:456216"/>
        <dbReference type="EC" id="2.7.11.1"/>
    </reaction>
</comment>
<evidence type="ECO:0000256" key="21">
    <source>
        <dbReference type="ARBA" id="ARBA00023139"/>
    </source>
</evidence>